<feature type="non-terminal residue" evidence="2">
    <location>
        <position position="1"/>
    </location>
</feature>
<evidence type="ECO:0000256" key="1">
    <source>
        <dbReference type="SAM" id="MobiDB-lite"/>
    </source>
</evidence>
<feature type="compositionally biased region" description="Basic and acidic residues" evidence="1">
    <location>
        <begin position="22"/>
        <end position="35"/>
    </location>
</feature>
<name>A0A7T8HGY3_CALRO</name>
<gene>
    <name evidence="2" type="ORF">FKW44_010404</name>
</gene>
<reference evidence="3" key="1">
    <citation type="submission" date="2021-01" db="EMBL/GenBank/DDBJ databases">
        <title>Caligus Genome Assembly.</title>
        <authorList>
            <person name="Gallardo-Escarate C."/>
        </authorList>
    </citation>
    <scope>NUCLEOTIDE SEQUENCE [LARGE SCALE GENOMIC DNA]</scope>
</reference>
<feature type="compositionally biased region" description="Acidic residues" evidence="1">
    <location>
        <begin position="36"/>
        <end position="48"/>
    </location>
</feature>
<evidence type="ECO:0000313" key="3">
    <source>
        <dbReference type="Proteomes" id="UP000595437"/>
    </source>
</evidence>
<evidence type="ECO:0000313" key="2">
    <source>
        <dbReference type="EMBL" id="QQP49655.1"/>
    </source>
</evidence>
<protein>
    <submittedName>
        <fullName evidence="2">Uncharacterized protein</fullName>
    </submittedName>
</protein>
<dbReference type="AlphaFoldDB" id="A0A7T8HGY3"/>
<feature type="compositionally biased region" description="Polar residues" evidence="1">
    <location>
        <begin position="140"/>
        <end position="156"/>
    </location>
</feature>
<dbReference type="Proteomes" id="UP000595437">
    <property type="component" value="Chromosome 6"/>
</dbReference>
<dbReference type="EMBL" id="CP045895">
    <property type="protein sequence ID" value="QQP49655.1"/>
    <property type="molecule type" value="Genomic_DNA"/>
</dbReference>
<feature type="compositionally biased region" description="Polar residues" evidence="1">
    <location>
        <begin position="64"/>
        <end position="75"/>
    </location>
</feature>
<keyword evidence="3" id="KW-1185">Reference proteome</keyword>
<proteinExistence type="predicted"/>
<organism evidence="2 3">
    <name type="scientific">Caligus rogercresseyi</name>
    <name type="common">Sea louse</name>
    <dbReference type="NCBI Taxonomy" id="217165"/>
    <lineage>
        <taxon>Eukaryota</taxon>
        <taxon>Metazoa</taxon>
        <taxon>Ecdysozoa</taxon>
        <taxon>Arthropoda</taxon>
        <taxon>Crustacea</taxon>
        <taxon>Multicrustacea</taxon>
        <taxon>Hexanauplia</taxon>
        <taxon>Copepoda</taxon>
        <taxon>Siphonostomatoida</taxon>
        <taxon>Caligidae</taxon>
        <taxon>Caligus</taxon>
    </lineage>
</organism>
<accession>A0A7T8HGY3</accession>
<sequence>NIKDFEEDFRKYIGIPLRIAGAEERANIEENTRREEEEDIDLEDEPIENADKVQTPTYLEDSMRSTTESQSNDDPTTGGDCLRLREDWTKVLRRRPQNNDKLKSLQGLESKPSSKRTFTSPDHLDTKRNRELNKEELRNGNISQVPSQGQLTTPESNLGMDVGPK</sequence>
<feature type="compositionally biased region" description="Basic and acidic residues" evidence="1">
    <location>
        <begin position="122"/>
        <end position="138"/>
    </location>
</feature>
<feature type="region of interest" description="Disordered" evidence="1">
    <location>
        <begin position="22"/>
        <end position="165"/>
    </location>
</feature>